<gene>
    <name evidence="2" type="ORF">S06H3_55896</name>
</gene>
<organism evidence="2">
    <name type="scientific">marine sediment metagenome</name>
    <dbReference type="NCBI Taxonomy" id="412755"/>
    <lineage>
        <taxon>unclassified sequences</taxon>
        <taxon>metagenomes</taxon>
        <taxon>ecological metagenomes</taxon>
    </lineage>
</organism>
<comment type="caution">
    <text evidence="2">The sequence shown here is derived from an EMBL/GenBank/DDBJ whole genome shotgun (WGS) entry which is preliminary data.</text>
</comment>
<feature type="non-terminal residue" evidence="2">
    <location>
        <position position="1"/>
    </location>
</feature>
<feature type="domain" description="Adenine deaminase C-terminal" evidence="1">
    <location>
        <begin position="1"/>
        <end position="140"/>
    </location>
</feature>
<evidence type="ECO:0000259" key="1">
    <source>
        <dbReference type="Pfam" id="PF13382"/>
    </source>
</evidence>
<name>X1Q167_9ZZZZ</name>
<evidence type="ECO:0000313" key="2">
    <source>
        <dbReference type="EMBL" id="GAI48476.1"/>
    </source>
</evidence>
<dbReference type="Pfam" id="PF13382">
    <property type="entry name" value="Adenine_deam_C"/>
    <property type="match status" value="1"/>
</dbReference>
<reference evidence="2" key="1">
    <citation type="journal article" date="2014" name="Front. Microbiol.">
        <title>High frequency of phylogenetically diverse reductive dehalogenase-homologous genes in deep subseafloor sedimentary metagenomes.</title>
        <authorList>
            <person name="Kawai M."/>
            <person name="Futagami T."/>
            <person name="Toyoda A."/>
            <person name="Takaki Y."/>
            <person name="Nishi S."/>
            <person name="Hori S."/>
            <person name="Arai W."/>
            <person name="Tsubouchi T."/>
            <person name="Morono Y."/>
            <person name="Uchiyama I."/>
            <person name="Ito T."/>
            <person name="Fujiyama A."/>
            <person name="Inagaki F."/>
            <person name="Takami H."/>
        </authorList>
    </citation>
    <scope>NUCLEOTIDE SEQUENCE</scope>
    <source>
        <strain evidence="2">Expedition CK06-06</strain>
    </source>
</reference>
<dbReference type="EMBL" id="BARV01035889">
    <property type="protein sequence ID" value="GAI48476.1"/>
    <property type="molecule type" value="Genomic_DNA"/>
</dbReference>
<proteinExistence type="predicted"/>
<dbReference type="AlphaFoldDB" id="X1Q167"/>
<dbReference type="InterPro" id="IPR026912">
    <property type="entry name" value="Adenine_deam_C"/>
</dbReference>
<accession>X1Q167</accession>
<protein>
    <recommendedName>
        <fullName evidence="1">Adenine deaminase C-terminal domain-containing protein</fullName>
    </recommendedName>
</protein>
<sequence length="152" mass="16358">VAVVERHRRTGNIGLGFVRGFGMKRGALASSVGHDAHNITVVGINPEDMAVAVNEVVRCGGGQVVVLKGIPTAKLELPIAGLMSDRSVQTVSAQLEMLHRAARRCGVKLKSPFMAMSFLSLVVIPRLRITDKGLVDVEKFGLVDLIVKRARH</sequence>